<evidence type="ECO:0000313" key="3">
    <source>
        <dbReference type="Proteomes" id="UP000309170"/>
    </source>
</evidence>
<name>A0A9X9EQ79_9BACI</name>
<feature type="non-terminal residue" evidence="2">
    <location>
        <position position="1"/>
    </location>
</feature>
<dbReference type="Pfam" id="PF06527">
    <property type="entry name" value="TniQ"/>
    <property type="match status" value="1"/>
</dbReference>
<evidence type="ECO:0000313" key="2">
    <source>
        <dbReference type="EMBL" id="TKH04214.1"/>
    </source>
</evidence>
<feature type="non-terminal residue" evidence="2">
    <location>
        <position position="372"/>
    </location>
</feature>
<reference evidence="2 3" key="1">
    <citation type="journal article" date="2019" name="Environ. Microbiol.">
        <title>An active ?-lactamase is a part of an orchestrated cell wall stress resistance network of Bacillus subtilis and related rhizosphere species.</title>
        <authorList>
            <person name="Bucher T."/>
            <person name="Keren-Paz A."/>
            <person name="Hausser J."/>
            <person name="Olender T."/>
            <person name="Cytryn E."/>
            <person name="Kolodkin-Gal I."/>
        </authorList>
    </citation>
    <scope>NUCLEOTIDE SEQUENCE [LARGE SCALE GENOMIC DNA]</scope>
    <source>
        <strain evidence="2 3">I4</strain>
    </source>
</reference>
<sequence>LNSNSFPISSINELSKLTLYDYKELYNISLNYYEKQLGMHLGNLLVCKNRTKYCPLCINDTIKHKTEWNLHFVNICDEHHLKLIDSCIQCHYPMTISSLIKSECINCGYRLDICSEPDTILESDVLYKSHLVMRNMLHGKNPFILNSYLSIHDYMELATKSFYLLEGLSDFTASNTNDHQVIYTLASTLNGERNNKNMSLAFTNVYWMYNYFPNNFFKVLDAFYQKPFNVRKYQKKQFEKLLLSHKFPLIKLAYEEFWEMQGRKGNIHSIALKKLRNMNKDKKINFTKKELTELYGLTRNDVKVIWNNKRMLRIVNRGGKEREVLPKESLKEIEKYIEDKNYLINLKETAHLLGLPIETINILVKLGYLNKK</sequence>
<proteinExistence type="predicted"/>
<dbReference type="Proteomes" id="UP000309170">
    <property type="component" value="Unassembled WGS sequence"/>
</dbReference>
<organism evidence="2 3">
    <name type="scientific">Peribacillus simplex</name>
    <dbReference type="NCBI Taxonomy" id="1478"/>
    <lineage>
        <taxon>Bacteria</taxon>
        <taxon>Bacillati</taxon>
        <taxon>Bacillota</taxon>
        <taxon>Bacilli</taxon>
        <taxon>Bacillales</taxon>
        <taxon>Bacillaceae</taxon>
        <taxon>Peribacillus</taxon>
    </lineage>
</organism>
<gene>
    <name evidence="2" type="ORF">FC678_24715</name>
</gene>
<dbReference type="RefSeq" id="WP_170971756.1">
    <property type="nucleotide sequence ID" value="NZ_SZNT01000649.1"/>
</dbReference>
<dbReference type="EMBL" id="SZNT01000649">
    <property type="protein sequence ID" value="TKH04214.1"/>
    <property type="molecule type" value="Genomic_DNA"/>
</dbReference>
<feature type="domain" description="TniQ" evidence="1">
    <location>
        <begin position="11"/>
        <end position="83"/>
    </location>
</feature>
<protein>
    <recommendedName>
        <fullName evidence="1">TniQ domain-containing protein</fullName>
    </recommendedName>
</protein>
<dbReference type="InterPro" id="IPR009492">
    <property type="entry name" value="TniQ"/>
</dbReference>
<accession>A0A9X9EQ79</accession>
<evidence type="ECO:0000259" key="1">
    <source>
        <dbReference type="Pfam" id="PF06527"/>
    </source>
</evidence>
<dbReference type="AlphaFoldDB" id="A0A9X9EQ79"/>
<comment type="caution">
    <text evidence="2">The sequence shown here is derived from an EMBL/GenBank/DDBJ whole genome shotgun (WGS) entry which is preliminary data.</text>
</comment>